<dbReference type="PANTHER" id="PTHR21599">
    <property type="entry name" value="GLYCERATE KINASE"/>
    <property type="match status" value="1"/>
</dbReference>
<reference evidence="5 6" key="1">
    <citation type="submission" date="2020-12" db="EMBL/GenBank/DDBJ databases">
        <title>Whole genome sequences of gut porcine anaerobes.</title>
        <authorList>
            <person name="Kubasova T."/>
            <person name="Jahodarova E."/>
            <person name="Rychlik I."/>
        </authorList>
    </citation>
    <scope>NUCLEOTIDE SEQUENCE [LARGE SCALE GENOMIC DNA]</scope>
    <source>
        <strain evidence="5 6">An867</strain>
    </source>
</reference>
<keyword evidence="3 4" id="KW-0418">Kinase</keyword>
<accession>A0ABS9CQ91</accession>
<evidence type="ECO:0000256" key="2">
    <source>
        <dbReference type="ARBA" id="ARBA00022679"/>
    </source>
</evidence>
<dbReference type="RefSeq" id="WP_235324340.1">
    <property type="nucleotide sequence ID" value="NZ_JAFBIT010000004.1"/>
</dbReference>
<comment type="caution">
    <text evidence="5">The sequence shown here is derived from an EMBL/GenBank/DDBJ whole genome shotgun (WGS) entry which is preliminary data.</text>
</comment>
<name>A0ABS9CQ91_9FIRM</name>
<keyword evidence="6" id="KW-1185">Reference proteome</keyword>
<dbReference type="PANTHER" id="PTHR21599:SF0">
    <property type="entry name" value="GLYCERATE KINASE"/>
    <property type="match status" value="1"/>
</dbReference>
<dbReference type="Gene3D" id="3.90.1510.10">
    <property type="entry name" value="Glycerate kinase, domain 2"/>
    <property type="match status" value="1"/>
</dbReference>
<dbReference type="InterPro" id="IPR036129">
    <property type="entry name" value="Glycerate_kinase_sf"/>
</dbReference>
<comment type="similarity">
    <text evidence="1 4">Belongs to the glycerate kinase type-1 family.</text>
</comment>
<evidence type="ECO:0000313" key="6">
    <source>
        <dbReference type="Proteomes" id="UP001299220"/>
    </source>
</evidence>
<keyword evidence="2 4" id="KW-0808">Transferase</keyword>
<protein>
    <submittedName>
        <fullName evidence="5">Glycerate kinase</fullName>
    </submittedName>
</protein>
<dbReference type="InterPro" id="IPR018197">
    <property type="entry name" value="Glycerate_kinase_RE-like"/>
</dbReference>
<dbReference type="NCBIfam" id="TIGR00045">
    <property type="entry name" value="glycerate kinase"/>
    <property type="match status" value="1"/>
</dbReference>
<dbReference type="EMBL" id="JAFBIT010000004">
    <property type="protein sequence ID" value="MCF2653306.1"/>
    <property type="molecule type" value="Genomic_DNA"/>
</dbReference>
<proteinExistence type="inferred from homology"/>
<dbReference type="PIRSF" id="PIRSF006078">
    <property type="entry name" value="GlxK"/>
    <property type="match status" value="1"/>
</dbReference>
<evidence type="ECO:0000313" key="5">
    <source>
        <dbReference type="EMBL" id="MCF2653306.1"/>
    </source>
</evidence>
<evidence type="ECO:0000256" key="3">
    <source>
        <dbReference type="ARBA" id="ARBA00022777"/>
    </source>
</evidence>
<dbReference type="Proteomes" id="UP001299220">
    <property type="component" value="Unassembled WGS sequence"/>
</dbReference>
<organism evidence="5 6">
    <name type="scientific">Anaeromassilibacillus senegalensis</name>
    <dbReference type="NCBI Taxonomy" id="1673717"/>
    <lineage>
        <taxon>Bacteria</taxon>
        <taxon>Bacillati</taxon>
        <taxon>Bacillota</taxon>
        <taxon>Clostridia</taxon>
        <taxon>Eubacteriales</taxon>
        <taxon>Acutalibacteraceae</taxon>
        <taxon>Anaeromassilibacillus</taxon>
    </lineage>
</organism>
<sequence>MRVVIAMDSFKGSLSSLEAGQAVKTGILRAFPDAETEICPLADGGEGTAAALTAGLRGETVHAAVTGPLGTPVSCAYGIVGDLAVIEMAGAAGLPLVPPEKRDPLYTTTYGVGEVIRDAISRGCRRFILGIGGSATNDGGAGMLQALGFDLSDADGRPIPYGAAGLAKLLHISAENALAALQDCTFRVACDVENPLCGENGCSAVYGPQKGADVESIRRMDGWLREYASLAKTVFPESDASYPGSGAAGGMGFALRTFLGASLESGVQIVMEETGLAEKIRAADLVVTGEGRMDAQTAMGKAPVGVAQLAARYRKPVIAFAGGIGEGARACNAAGIQAFFPAVRGVMTLEEAMRPDAASRNLADSAEQVFNLLKLRLA</sequence>
<evidence type="ECO:0000256" key="1">
    <source>
        <dbReference type="ARBA" id="ARBA00006284"/>
    </source>
</evidence>
<dbReference type="Gene3D" id="3.40.50.10350">
    <property type="entry name" value="Glycerate kinase, domain 1"/>
    <property type="match status" value="1"/>
</dbReference>
<evidence type="ECO:0000256" key="4">
    <source>
        <dbReference type="PIRNR" id="PIRNR006078"/>
    </source>
</evidence>
<gene>
    <name evidence="5" type="ORF">JQM67_11915</name>
</gene>
<dbReference type="GO" id="GO:0016301">
    <property type="term" value="F:kinase activity"/>
    <property type="evidence" value="ECO:0007669"/>
    <property type="project" value="UniProtKB-KW"/>
</dbReference>
<dbReference type="InterPro" id="IPR018193">
    <property type="entry name" value="Glyc_kinase_flavodox-like_fold"/>
</dbReference>
<dbReference type="InterPro" id="IPR004381">
    <property type="entry name" value="Glycerate_kinase"/>
</dbReference>
<dbReference type="SUPFAM" id="SSF110738">
    <property type="entry name" value="Glycerate kinase I"/>
    <property type="match status" value="1"/>
</dbReference>
<dbReference type="Pfam" id="PF02595">
    <property type="entry name" value="Gly_kinase"/>
    <property type="match status" value="1"/>
</dbReference>